<sequence length="318" mass="33242">MSAVEPEIAAALAALPVIDFADPVAQRAAFQELAADPVPPDPRVSTQDHSVVRPDGSHLLVRSYRPRELSGALPAVMWFHGGGFVFGSVDVDDFYCAELAVRAGAVVLSVEYRLAPENPFPAGVEDCYLATCWAAGRPADAHWDGARLAVAGGSAGGNLAAAVALMARDRGGPRLALQVLLCPAVQGEGREPSGRVYERATSVVVPEDNPHILRHYLGSTGKPVPRYAVPSADDDLSGLPPAYVLVAGLDYLRESGAEYALALDRAGVSVELHLVPDVPHGFDAIAITAPTSRRTIAEYCGALVKALGQPATSTAALP</sequence>
<evidence type="ECO:0000313" key="3">
    <source>
        <dbReference type="EMBL" id="MFD2469063.1"/>
    </source>
</evidence>
<dbReference type="GO" id="GO:0016787">
    <property type="term" value="F:hydrolase activity"/>
    <property type="evidence" value="ECO:0007669"/>
    <property type="project" value="UniProtKB-KW"/>
</dbReference>
<dbReference type="SUPFAM" id="SSF53474">
    <property type="entry name" value="alpha/beta-Hydrolases"/>
    <property type="match status" value="1"/>
</dbReference>
<evidence type="ECO:0000259" key="2">
    <source>
        <dbReference type="Pfam" id="PF07859"/>
    </source>
</evidence>
<evidence type="ECO:0000313" key="4">
    <source>
        <dbReference type="Proteomes" id="UP001597483"/>
    </source>
</evidence>
<dbReference type="InterPro" id="IPR013094">
    <property type="entry name" value="AB_hydrolase_3"/>
</dbReference>
<gene>
    <name evidence="3" type="ORF">ACFSVL_16875</name>
</gene>
<dbReference type="InterPro" id="IPR050300">
    <property type="entry name" value="GDXG_lipolytic_enzyme"/>
</dbReference>
<keyword evidence="1 3" id="KW-0378">Hydrolase</keyword>
<feature type="domain" description="Alpha/beta hydrolase fold-3" evidence="2">
    <location>
        <begin position="76"/>
        <end position="282"/>
    </location>
</feature>
<dbReference type="Gene3D" id="3.40.50.1820">
    <property type="entry name" value="alpha/beta hydrolase"/>
    <property type="match status" value="1"/>
</dbReference>
<dbReference type="RefSeq" id="WP_378305157.1">
    <property type="nucleotide sequence ID" value="NZ_JBHUKS010000011.1"/>
</dbReference>
<proteinExistence type="predicted"/>
<dbReference type="PANTHER" id="PTHR48081:SF8">
    <property type="entry name" value="ALPHA_BETA HYDROLASE FOLD-3 DOMAIN-CONTAINING PROTEIN-RELATED"/>
    <property type="match status" value="1"/>
</dbReference>
<dbReference type="EMBL" id="JBHUKS010000011">
    <property type="protein sequence ID" value="MFD2469063.1"/>
    <property type="molecule type" value="Genomic_DNA"/>
</dbReference>
<dbReference type="PANTHER" id="PTHR48081">
    <property type="entry name" value="AB HYDROLASE SUPERFAMILY PROTEIN C4A8.06C"/>
    <property type="match status" value="1"/>
</dbReference>
<comment type="caution">
    <text evidence="3">The sequence shown here is derived from an EMBL/GenBank/DDBJ whole genome shotgun (WGS) entry which is preliminary data.</text>
</comment>
<dbReference type="InterPro" id="IPR029058">
    <property type="entry name" value="AB_hydrolase_fold"/>
</dbReference>
<organism evidence="3 4">
    <name type="scientific">Amycolatopsis silviterrae</name>
    <dbReference type="NCBI Taxonomy" id="1656914"/>
    <lineage>
        <taxon>Bacteria</taxon>
        <taxon>Bacillati</taxon>
        <taxon>Actinomycetota</taxon>
        <taxon>Actinomycetes</taxon>
        <taxon>Pseudonocardiales</taxon>
        <taxon>Pseudonocardiaceae</taxon>
        <taxon>Amycolatopsis</taxon>
    </lineage>
</organism>
<accession>A0ABW5H702</accession>
<reference evidence="4" key="1">
    <citation type="journal article" date="2019" name="Int. J. Syst. Evol. Microbiol.">
        <title>The Global Catalogue of Microorganisms (GCM) 10K type strain sequencing project: providing services to taxonomists for standard genome sequencing and annotation.</title>
        <authorList>
            <consortium name="The Broad Institute Genomics Platform"/>
            <consortium name="The Broad Institute Genome Sequencing Center for Infectious Disease"/>
            <person name="Wu L."/>
            <person name="Ma J."/>
        </authorList>
    </citation>
    <scope>NUCLEOTIDE SEQUENCE [LARGE SCALE GENOMIC DNA]</scope>
    <source>
        <strain evidence="4">CGMCC 4.7641</strain>
    </source>
</reference>
<dbReference type="Proteomes" id="UP001597483">
    <property type="component" value="Unassembled WGS sequence"/>
</dbReference>
<evidence type="ECO:0000256" key="1">
    <source>
        <dbReference type="ARBA" id="ARBA00022801"/>
    </source>
</evidence>
<dbReference type="Pfam" id="PF07859">
    <property type="entry name" value="Abhydrolase_3"/>
    <property type="match status" value="1"/>
</dbReference>
<protein>
    <submittedName>
        <fullName evidence="3">Alpha/beta hydrolase</fullName>
    </submittedName>
</protein>
<keyword evidence="4" id="KW-1185">Reference proteome</keyword>
<name>A0ABW5H702_9PSEU</name>